<dbReference type="Proteomes" id="UP001595751">
    <property type="component" value="Unassembled WGS sequence"/>
</dbReference>
<dbReference type="EMBL" id="JBHRZN010000001">
    <property type="protein sequence ID" value="MFC3849112.1"/>
    <property type="molecule type" value="Genomic_DNA"/>
</dbReference>
<protein>
    <submittedName>
        <fullName evidence="2">Uncharacterized protein</fullName>
    </submittedName>
</protein>
<dbReference type="RefSeq" id="WP_290291244.1">
    <property type="nucleotide sequence ID" value="NZ_CP047211.1"/>
</dbReference>
<feature type="region of interest" description="Disordered" evidence="1">
    <location>
        <begin position="47"/>
        <end position="67"/>
    </location>
</feature>
<evidence type="ECO:0000256" key="1">
    <source>
        <dbReference type="SAM" id="MobiDB-lite"/>
    </source>
</evidence>
<gene>
    <name evidence="2" type="ORF">ACFORJ_02875</name>
</gene>
<reference evidence="3" key="1">
    <citation type="journal article" date="2019" name="Int. J. Syst. Evol. Microbiol.">
        <title>The Global Catalogue of Microorganisms (GCM) 10K type strain sequencing project: providing services to taxonomists for standard genome sequencing and annotation.</title>
        <authorList>
            <consortium name="The Broad Institute Genomics Platform"/>
            <consortium name="The Broad Institute Genome Sequencing Center for Infectious Disease"/>
            <person name="Wu L."/>
            <person name="Ma J."/>
        </authorList>
    </citation>
    <scope>NUCLEOTIDE SEQUENCE [LARGE SCALE GENOMIC DNA]</scope>
    <source>
        <strain evidence="3">CCUG 53252</strain>
    </source>
</reference>
<feature type="compositionally biased region" description="Basic and acidic residues" evidence="1">
    <location>
        <begin position="101"/>
        <end position="113"/>
    </location>
</feature>
<evidence type="ECO:0000313" key="2">
    <source>
        <dbReference type="EMBL" id="MFC3849112.1"/>
    </source>
</evidence>
<evidence type="ECO:0000313" key="3">
    <source>
        <dbReference type="Proteomes" id="UP001595751"/>
    </source>
</evidence>
<accession>A0ABV7ZPE6</accession>
<organism evidence="2 3">
    <name type="scientific">Corynebacterium hansenii</name>
    <dbReference type="NCBI Taxonomy" id="394964"/>
    <lineage>
        <taxon>Bacteria</taxon>
        <taxon>Bacillati</taxon>
        <taxon>Actinomycetota</taxon>
        <taxon>Actinomycetes</taxon>
        <taxon>Mycobacteriales</taxon>
        <taxon>Corynebacteriaceae</taxon>
        <taxon>Corynebacterium</taxon>
    </lineage>
</organism>
<keyword evidence="3" id="KW-1185">Reference proteome</keyword>
<name>A0ABV7ZPE6_9CORY</name>
<sequence>MMDPLAGMDPLQRARYDAAVQRYHDTVAAHRARLESELRKAKDAIAELNRRHDPKRRAANTGESAGANGAIAGDAMAEGAFAVDVASENTAAGNTMARDTVAGERDRRTRDGSRIAGGPVRSILNKGG</sequence>
<comment type="caution">
    <text evidence="2">The sequence shown here is derived from an EMBL/GenBank/DDBJ whole genome shotgun (WGS) entry which is preliminary data.</text>
</comment>
<feature type="region of interest" description="Disordered" evidence="1">
    <location>
        <begin position="94"/>
        <end position="128"/>
    </location>
</feature>
<proteinExistence type="predicted"/>